<dbReference type="InterPro" id="IPR007657">
    <property type="entry name" value="Glycosyltransferase_61"/>
</dbReference>
<keyword evidence="6" id="KW-0472">Membrane</keyword>
<evidence type="ECO:0000256" key="5">
    <source>
        <dbReference type="ARBA" id="ARBA00023180"/>
    </source>
</evidence>
<evidence type="ECO:0000259" key="7">
    <source>
        <dbReference type="Pfam" id="PF04577"/>
    </source>
</evidence>
<evidence type="ECO:0000256" key="3">
    <source>
        <dbReference type="ARBA" id="ARBA00022676"/>
    </source>
</evidence>
<dbReference type="GO" id="GO:0050513">
    <property type="term" value="F:glycoprotein 2-beta-D-xylosyltransferase activity"/>
    <property type="evidence" value="ECO:0007669"/>
    <property type="project" value="UniProtKB-EC"/>
</dbReference>
<keyword evidence="5" id="KW-0325">Glycoprotein</keyword>
<keyword evidence="6" id="KW-1133">Transmembrane helix</keyword>
<gene>
    <name evidence="8" type="primary">Xylt2</name>
</gene>
<evidence type="ECO:0000313" key="8">
    <source>
        <dbReference type="EMBL" id="ABG89267.1"/>
    </source>
</evidence>
<dbReference type="InterPro" id="IPR049625">
    <property type="entry name" value="Glyco_transf_61_cat"/>
</dbReference>
<evidence type="ECO:0000256" key="4">
    <source>
        <dbReference type="ARBA" id="ARBA00022679"/>
    </source>
</evidence>
<keyword evidence="4 8" id="KW-0808">Transferase</keyword>
<organism evidence="8">
    <name type="scientific">Lemna minor</name>
    <name type="common">Common duckweed</name>
    <dbReference type="NCBI Taxonomy" id="4472"/>
    <lineage>
        <taxon>Eukaryota</taxon>
        <taxon>Viridiplantae</taxon>
        <taxon>Streptophyta</taxon>
        <taxon>Embryophyta</taxon>
        <taxon>Tracheophyta</taxon>
        <taxon>Spermatophyta</taxon>
        <taxon>Magnoliopsida</taxon>
        <taxon>Liliopsida</taxon>
        <taxon>Araceae</taxon>
        <taxon>Lemnoideae</taxon>
        <taxon>Lemna</taxon>
    </lineage>
</organism>
<keyword evidence="6" id="KW-0812">Transmembrane</keyword>
<dbReference type="CAZy" id="GT61">
    <property type="family name" value="Glycosyltransferase Family 61"/>
</dbReference>
<name>Q0PMD1_LEMMI</name>
<dbReference type="AlphaFoldDB" id="Q0PMD1"/>
<comment type="subcellular location">
    <subcellularLocation>
        <location evidence="1">Golgi apparatus membrane</location>
        <topology evidence="1">Single-pass type II membrane protein</topology>
    </subcellularLocation>
</comment>
<evidence type="ECO:0000256" key="1">
    <source>
        <dbReference type="ARBA" id="ARBA00004323"/>
    </source>
</evidence>
<keyword evidence="3 8" id="KW-0328">Glycosyltransferase</keyword>
<sequence length="509" mass="57583">MALVNSRGSRVRRIAKPTFVFLLINVVCLLYFFRQNPNPIPDACLHGECDKPPILVTPRRWNLKPWPILPSFLPWVPSSHPAQGSCEAYFGNSFNRRTEMLKKVEGRGWFQCLYSDTLRSSVCQGGNLRMDPERIRMSKGGEDLEEVMKREEEEELPKFEEGSFQIESGYGSGGEVGERIATDEVLDNVVPKGAVHVHTMRNLISSIQIVGPGHLQCSQWIDEPVLLVTRFEYANLFHTVTDWYSAYASSRIANLPSRPHLIFVDGHCRAEQLEDMWRALFSTVRYSKNFSQPICFRHVVLSPLGYETALFKGLSESFSCEGAPANRLKVNPDDQKTARLAEFGEMIRAAFDFPVVDPSIDPLTKSILFVRREDYVAHPRHSGRVESRLTNEQEVFDFLHNWASHHRGRCNISMVNGLFAHMGMKEQLKAIMEASVVVGAHGAGLTHLVAARSTTVVLEILSSQYRRPHFQLISRWKGLDYHAINLAGSFADPREVVEKLTGIVDRLGC</sequence>
<comment type="pathway">
    <text evidence="2">Glycan metabolism.</text>
</comment>
<evidence type="ECO:0000256" key="2">
    <source>
        <dbReference type="ARBA" id="ARBA00004881"/>
    </source>
</evidence>
<dbReference type="EC" id="2.4.2.38" evidence="8"/>
<accession>Q0PMD1</accession>
<dbReference type="Pfam" id="PF04577">
    <property type="entry name" value="Glyco_transf_61"/>
    <property type="match status" value="1"/>
</dbReference>
<reference evidence="8" key="1">
    <citation type="submission" date="2006-06" db="EMBL/GenBank/DDBJ databases">
        <authorList>
            <person name="Frantz K.K."/>
            <person name="Cox K.M."/>
            <person name="Peele C.G. Jr."/>
            <person name="Dickey L.F."/>
        </authorList>
    </citation>
    <scope>NUCLEOTIDE SEQUENCE</scope>
</reference>
<proteinExistence type="evidence at transcript level"/>
<protein>
    <submittedName>
        <fullName evidence="8">Beta-1,2-xylosyltransferase isoform 2</fullName>
        <ecNumber evidence="8">2.4.2.38</ecNumber>
    </submittedName>
</protein>
<feature type="transmembrane region" description="Helical" evidence="6">
    <location>
        <begin position="14"/>
        <end position="33"/>
    </location>
</feature>
<dbReference type="EMBL" id="DQ789144">
    <property type="protein sequence ID" value="ABG89267.1"/>
    <property type="molecule type" value="mRNA"/>
</dbReference>
<evidence type="ECO:0000256" key="6">
    <source>
        <dbReference type="SAM" id="Phobius"/>
    </source>
</evidence>
<dbReference type="PANTHER" id="PTHR48437:SF1">
    <property type="entry name" value="INITIATOR BINDING DOMAIN-CONTAINING PROTEIN"/>
    <property type="match status" value="1"/>
</dbReference>
<dbReference type="PANTHER" id="PTHR48437">
    <property type="entry name" value="INITIATOR BINDING DOMAIN-CONTAINING PROTEIN"/>
    <property type="match status" value="1"/>
</dbReference>
<dbReference type="GO" id="GO:0000139">
    <property type="term" value="C:Golgi membrane"/>
    <property type="evidence" value="ECO:0007669"/>
    <property type="project" value="UniProtKB-SubCell"/>
</dbReference>
<feature type="domain" description="Glycosyltransferase 61 catalytic" evidence="7">
    <location>
        <begin position="340"/>
        <end position="458"/>
    </location>
</feature>